<organism evidence="3 4">
    <name type="scientific">Malus baccata</name>
    <name type="common">Siberian crab apple</name>
    <name type="synonym">Pyrus baccata</name>
    <dbReference type="NCBI Taxonomy" id="106549"/>
    <lineage>
        <taxon>Eukaryota</taxon>
        <taxon>Viridiplantae</taxon>
        <taxon>Streptophyta</taxon>
        <taxon>Embryophyta</taxon>
        <taxon>Tracheophyta</taxon>
        <taxon>Spermatophyta</taxon>
        <taxon>Magnoliopsida</taxon>
        <taxon>eudicotyledons</taxon>
        <taxon>Gunneridae</taxon>
        <taxon>Pentapetalae</taxon>
        <taxon>rosids</taxon>
        <taxon>fabids</taxon>
        <taxon>Rosales</taxon>
        <taxon>Rosaceae</taxon>
        <taxon>Amygdaloideae</taxon>
        <taxon>Maleae</taxon>
        <taxon>Malus</taxon>
    </lineage>
</organism>
<keyword evidence="2" id="KW-0472">Membrane</keyword>
<comment type="caution">
    <text evidence="3">The sequence shown here is derived from an EMBL/GenBank/DDBJ whole genome shotgun (WGS) entry which is preliminary data.</text>
</comment>
<name>A0A540MEZ6_MALBA</name>
<keyword evidence="4" id="KW-1185">Reference proteome</keyword>
<feature type="region of interest" description="Disordered" evidence="1">
    <location>
        <begin position="74"/>
        <end position="95"/>
    </location>
</feature>
<evidence type="ECO:0000256" key="2">
    <source>
        <dbReference type="SAM" id="Phobius"/>
    </source>
</evidence>
<accession>A0A540MEZ6</accession>
<dbReference type="Proteomes" id="UP000315295">
    <property type="component" value="Unassembled WGS sequence"/>
</dbReference>
<evidence type="ECO:0000313" key="4">
    <source>
        <dbReference type="Proteomes" id="UP000315295"/>
    </source>
</evidence>
<protein>
    <submittedName>
        <fullName evidence="3">Uncharacterized protein</fullName>
    </submittedName>
</protein>
<feature type="compositionally biased region" description="Basic and acidic residues" evidence="1">
    <location>
        <begin position="74"/>
        <end position="89"/>
    </location>
</feature>
<reference evidence="3 4" key="1">
    <citation type="journal article" date="2019" name="G3 (Bethesda)">
        <title>Sequencing of a Wild Apple (Malus baccata) Genome Unravels the Differences Between Cultivated and Wild Apple Species Regarding Disease Resistance and Cold Tolerance.</title>
        <authorList>
            <person name="Chen X."/>
        </authorList>
    </citation>
    <scope>NUCLEOTIDE SEQUENCE [LARGE SCALE GENOMIC DNA]</scope>
    <source>
        <strain evidence="4">cv. Shandingzi</strain>
        <tissue evidence="3">Leaves</tissue>
    </source>
</reference>
<dbReference type="AlphaFoldDB" id="A0A540MEZ6"/>
<evidence type="ECO:0000313" key="3">
    <source>
        <dbReference type="EMBL" id="TQD97318.1"/>
    </source>
</evidence>
<keyword evidence="2" id="KW-1133">Transmembrane helix</keyword>
<gene>
    <name evidence="3" type="ORF">C1H46_017076</name>
</gene>
<proteinExistence type="predicted"/>
<feature type="transmembrane region" description="Helical" evidence="2">
    <location>
        <begin position="37"/>
        <end position="58"/>
    </location>
</feature>
<dbReference type="EMBL" id="VIEB01000275">
    <property type="protein sequence ID" value="TQD97318.1"/>
    <property type="molecule type" value="Genomic_DNA"/>
</dbReference>
<keyword evidence="2" id="KW-0812">Transmembrane</keyword>
<evidence type="ECO:0000256" key="1">
    <source>
        <dbReference type="SAM" id="MobiDB-lite"/>
    </source>
</evidence>
<sequence length="95" mass="10634">MITSRSAVPLYRATSTSRRAKDVLVLRQSLLLDKVNAIRDSLAVVIVVWTVIPLYIWAGSTTASVSLVGRDCRQHDQAKKPHETGRGESWETDVW</sequence>